<evidence type="ECO:0000256" key="1">
    <source>
        <dbReference type="ARBA" id="ARBA00022448"/>
    </source>
</evidence>
<evidence type="ECO:0000313" key="7">
    <source>
        <dbReference type="EMBL" id="KXA89922.1"/>
    </source>
</evidence>
<evidence type="ECO:0000256" key="2">
    <source>
        <dbReference type="ARBA" id="ARBA00022884"/>
    </source>
</evidence>
<comment type="function">
    <text evidence="4">Contacts the emerging nascent chain on the ribosome.</text>
</comment>
<dbReference type="SUPFAM" id="SSF46934">
    <property type="entry name" value="UBA-like"/>
    <property type="match status" value="1"/>
</dbReference>
<dbReference type="EMBL" id="LHXJ01000060">
    <property type="protein sequence ID" value="KXA89922.1"/>
    <property type="molecule type" value="Genomic_DNA"/>
</dbReference>
<dbReference type="SMART" id="SM01407">
    <property type="entry name" value="NAC"/>
    <property type="match status" value="1"/>
</dbReference>
<comment type="subunit">
    <text evidence="4">Homodimer. Interacts with the ribosome. Binds ribosomal RNA.</text>
</comment>
<dbReference type="CDD" id="cd14359">
    <property type="entry name" value="UBA_AeNAC"/>
    <property type="match status" value="1"/>
</dbReference>
<reference evidence="7 8" key="1">
    <citation type="journal article" date="2016" name="Sci. Rep.">
        <title>Metabolic traits of an uncultured archaeal lineage -MSBL1- from brine pools of the Red Sea.</title>
        <authorList>
            <person name="Mwirichia R."/>
            <person name="Alam I."/>
            <person name="Rashid M."/>
            <person name="Vinu M."/>
            <person name="Ba-Alawi W."/>
            <person name="Anthony Kamau A."/>
            <person name="Kamanda Ngugi D."/>
            <person name="Goker M."/>
            <person name="Klenk H.P."/>
            <person name="Bajic V."/>
            <person name="Stingl U."/>
        </authorList>
    </citation>
    <scope>NUCLEOTIDE SEQUENCE [LARGE SCALE GENOMIC DNA]</scope>
    <source>
        <strain evidence="7">SCGC-AAA259A05</strain>
    </source>
</reference>
<evidence type="ECO:0000313" key="8">
    <source>
        <dbReference type="Proteomes" id="UP000070163"/>
    </source>
</evidence>
<proteinExistence type="inferred from homology"/>
<dbReference type="Pfam" id="PF01849">
    <property type="entry name" value="NAC"/>
    <property type="match status" value="1"/>
</dbReference>
<organism evidence="7 8">
    <name type="scientific">candidate division MSBL1 archaeon SCGC-AAA259A05</name>
    <dbReference type="NCBI Taxonomy" id="1698259"/>
    <lineage>
        <taxon>Archaea</taxon>
        <taxon>Methanobacteriati</taxon>
        <taxon>Methanobacteriota</taxon>
        <taxon>candidate division MSBL1</taxon>
    </lineage>
</organism>
<dbReference type="InterPro" id="IPR044034">
    <property type="entry name" value="NAC-like_UBA"/>
</dbReference>
<dbReference type="Gene3D" id="2.20.70.30">
    <property type="entry name" value="Nascent polypeptide-associated complex domain"/>
    <property type="match status" value="1"/>
</dbReference>
<protein>
    <recommendedName>
        <fullName evidence="4 5">Nascent polypeptide-associated complex protein</fullName>
    </recommendedName>
</protein>
<dbReference type="HAMAP" id="MF_00814">
    <property type="entry name" value="NAC_arch"/>
    <property type="match status" value="1"/>
</dbReference>
<dbReference type="InterPro" id="IPR002715">
    <property type="entry name" value="Nas_poly-pep-assoc_cplx_dom"/>
</dbReference>
<dbReference type="PROSITE" id="PS51151">
    <property type="entry name" value="NAC_AB"/>
    <property type="match status" value="1"/>
</dbReference>
<dbReference type="Pfam" id="PF19026">
    <property type="entry name" value="UBA_HYPK"/>
    <property type="match status" value="1"/>
</dbReference>
<gene>
    <name evidence="4" type="primary">nac</name>
    <name evidence="7" type="ORF">AKJ57_04725</name>
</gene>
<keyword evidence="8" id="KW-1185">Reference proteome</keyword>
<dbReference type="InterPro" id="IPR005231">
    <property type="entry name" value="NAC_arc"/>
</dbReference>
<comment type="caution">
    <text evidence="7">The sequence shown here is derived from an EMBL/GenBank/DDBJ whole genome shotgun (WGS) entry which is preliminary data.</text>
</comment>
<accession>A0A133U6V6</accession>
<dbReference type="GO" id="GO:0015031">
    <property type="term" value="P:protein transport"/>
    <property type="evidence" value="ECO:0007669"/>
    <property type="project" value="UniProtKB-UniRule"/>
</dbReference>
<keyword evidence="2 4" id="KW-0694">RNA-binding</keyword>
<evidence type="ECO:0000256" key="5">
    <source>
        <dbReference type="NCBIfam" id="TIGR00264"/>
    </source>
</evidence>
<sequence length="114" mass="12873">MFGRGGLDPKKIQKMMKQMGMEMEELSNVQEVVIRLPDKELVFPDAEVQVTKMKGQKTYQILGEAQERELGPKISDEDIKMVMEQVDVDRESATEALENTDGDIAQAIVDLQES</sequence>
<feature type="domain" description="NAC-A/B" evidence="6">
    <location>
        <begin position="6"/>
        <end position="74"/>
    </location>
</feature>
<evidence type="ECO:0000259" key="6">
    <source>
        <dbReference type="PROSITE" id="PS51151"/>
    </source>
</evidence>
<dbReference type="NCBIfam" id="TIGR00264">
    <property type="entry name" value="archaeal-type nascent polypeptide-associated complex protein"/>
    <property type="match status" value="1"/>
</dbReference>
<dbReference type="Proteomes" id="UP000070163">
    <property type="component" value="Unassembled WGS sequence"/>
</dbReference>
<keyword evidence="1 4" id="KW-0813">Transport</keyword>
<keyword evidence="3 4" id="KW-0653">Protein transport</keyword>
<dbReference type="InterPro" id="IPR038187">
    <property type="entry name" value="NAC_A/B_dom_sf"/>
</dbReference>
<dbReference type="CDD" id="cd22054">
    <property type="entry name" value="NAC_NACA"/>
    <property type="match status" value="1"/>
</dbReference>
<dbReference type="AlphaFoldDB" id="A0A133U6V6"/>
<dbReference type="Gene3D" id="1.10.8.10">
    <property type="entry name" value="DNA helicase RuvA subunit, C-terminal domain"/>
    <property type="match status" value="1"/>
</dbReference>
<name>A0A133U6V6_9EURY</name>
<dbReference type="GO" id="GO:0003723">
    <property type="term" value="F:RNA binding"/>
    <property type="evidence" value="ECO:0007669"/>
    <property type="project" value="UniProtKB-UniRule"/>
</dbReference>
<evidence type="ECO:0000256" key="3">
    <source>
        <dbReference type="ARBA" id="ARBA00022927"/>
    </source>
</evidence>
<comment type="similarity">
    <text evidence="4">Belongs to the NAC-alpha family.</text>
</comment>
<dbReference type="InterPro" id="IPR009060">
    <property type="entry name" value="UBA-like_sf"/>
</dbReference>
<evidence type="ECO:0000256" key="4">
    <source>
        <dbReference type="HAMAP-Rule" id="MF_00814"/>
    </source>
</evidence>